<dbReference type="PROSITE" id="PS50113">
    <property type="entry name" value="PAC"/>
    <property type="match status" value="1"/>
</dbReference>
<dbReference type="InterPro" id="IPR004358">
    <property type="entry name" value="Sig_transdc_His_kin-like_C"/>
</dbReference>
<name>A0A2K0TYT0_TRIHA</name>
<protein>
    <recommendedName>
        <fullName evidence="11">Two-component system protein A</fullName>
    </recommendedName>
</protein>
<dbReference type="InterPro" id="IPR005467">
    <property type="entry name" value="His_kinase_dom"/>
</dbReference>
<dbReference type="Pfam" id="PF00512">
    <property type="entry name" value="HisKA"/>
    <property type="match status" value="1"/>
</dbReference>
<dbReference type="Gene3D" id="3.30.565.10">
    <property type="entry name" value="Histidine kinase-like ATPase, C-terminal domain"/>
    <property type="match status" value="1"/>
</dbReference>
<dbReference type="OrthoDB" id="60033at2759"/>
<feature type="compositionally biased region" description="Low complexity" evidence="4">
    <location>
        <begin position="54"/>
        <end position="78"/>
    </location>
</feature>
<dbReference type="InterPro" id="IPR035965">
    <property type="entry name" value="PAS-like_dom_sf"/>
</dbReference>
<dbReference type="Proteomes" id="UP000236290">
    <property type="component" value="Unassembled WGS sequence"/>
</dbReference>
<feature type="compositionally biased region" description="Basic and acidic residues" evidence="4">
    <location>
        <begin position="1"/>
        <end position="10"/>
    </location>
</feature>
<evidence type="ECO:0000259" key="5">
    <source>
        <dbReference type="PROSITE" id="PS50109"/>
    </source>
</evidence>
<dbReference type="GO" id="GO:0000155">
    <property type="term" value="F:phosphorelay sensor kinase activity"/>
    <property type="evidence" value="ECO:0007669"/>
    <property type="project" value="InterPro"/>
</dbReference>
<dbReference type="InterPro" id="IPR000700">
    <property type="entry name" value="PAS-assoc_C"/>
</dbReference>
<dbReference type="CDD" id="cd00130">
    <property type="entry name" value="PAS"/>
    <property type="match status" value="1"/>
</dbReference>
<dbReference type="CDD" id="cd16922">
    <property type="entry name" value="HATPase_EvgS-ArcB-TorS-like"/>
    <property type="match status" value="1"/>
</dbReference>
<dbReference type="PROSITE" id="PS50110">
    <property type="entry name" value="RESPONSE_REGULATORY"/>
    <property type="match status" value="1"/>
</dbReference>
<comment type="caution">
    <text evidence="9">The sequence shown here is derived from an EMBL/GenBank/DDBJ whole genome shotgun (WGS) entry which is preliminary data.</text>
</comment>
<feature type="domain" description="Response regulatory" evidence="6">
    <location>
        <begin position="619"/>
        <end position="736"/>
    </location>
</feature>
<dbReference type="SMART" id="SM00448">
    <property type="entry name" value="REC"/>
    <property type="match status" value="1"/>
</dbReference>
<gene>
    <name evidence="9" type="ORF">THARTR1_08683</name>
</gene>
<dbReference type="Gene3D" id="3.40.50.2300">
    <property type="match status" value="1"/>
</dbReference>
<dbReference type="FunFam" id="3.30.450.20:FF:000136">
    <property type="entry name" value="Sensor histidine kinase/response regulator Fos-1"/>
    <property type="match status" value="1"/>
</dbReference>
<evidence type="ECO:0000256" key="2">
    <source>
        <dbReference type="ARBA" id="ARBA00023012"/>
    </source>
</evidence>
<dbReference type="SMART" id="SM00091">
    <property type="entry name" value="PAS"/>
    <property type="match status" value="2"/>
</dbReference>
<dbReference type="InterPro" id="IPR003661">
    <property type="entry name" value="HisK_dim/P_dom"/>
</dbReference>
<dbReference type="PROSITE" id="PS50112">
    <property type="entry name" value="PAS"/>
    <property type="match status" value="1"/>
</dbReference>
<dbReference type="Pfam" id="PF02518">
    <property type="entry name" value="HATPase_c"/>
    <property type="match status" value="1"/>
</dbReference>
<keyword evidence="2" id="KW-0902">Two-component regulatory system</keyword>
<dbReference type="PROSITE" id="PS50109">
    <property type="entry name" value="HIS_KIN"/>
    <property type="match status" value="1"/>
</dbReference>
<dbReference type="Gene3D" id="3.30.450.20">
    <property type="entry name" value="PAS domain"/>
    <property type="match status" value="1"/>
</dbReference>
<evidence type="ECO:0000256" key="3">
    <source>
        <dbReference type="PROSITE-ProRule" id="PRU00169"/>
    </source>
</evidence>
<dbReference type="SMART" id="SM00388">
    <property type="entry name" value="HisKA"/>
    <property type="match status" value="1"/>
</dbReference>
<dbReference type="InterPro" id="IPR036097">
    <property type="entry name" value="HisK_dim/P_sf"/>
</dbReference>
<feature type="domain" description="PAC" evidence="8">
    <location>
        <begin position="290"/>
        <end position="341"/>
    </location>
</feature>
<dbReference type="PANTHER" id="PTHR45339:SF1">
    <property type="entry name" value="HYBRID SIGNAL TRANSDUCTION HISTIDINE KINASE J"/>
    <property type="match status" value="1"/>
</dbReference>
<dbReference type="SUPFAM" id="SSF52172">
    <property type="entry name" value="CheY-like"/>
    <property type="match status" value="1"/>
</dbReference>
<proteinExistence type="predicted"/>
<sequence length="750" mass="82985">MNEMGVRDDGPVVQSMISQGPATSGHGRKDVDMDVNMRASPSVGSYHGHAVNMTNSTTTDTITSTSTNTSNDTSSNISGPDSDLTSAIGDLSPVPTLVVAPNYRIQRVSKGVVDAWHRGRDDFLGKDLFAALYGGSPLERFDRIPLARAIEVAVAARGFRLCHAAYTTPDGVSYSARIIPIFRRDEMLSLVLEWDQIEQKTPDIRGEVIQHALSVDEVFRLLIQAVKDYAIFLLDTRGYVATWNTGAELLKGYKKEDIIGRHFSTFYGQEDLTAGKPEIELVTCLREGRVEDEGWRYRQDGSRFWANVTITAIYRNGVHVGFGKVTRDLTERREAELRLIAAYEESAKLKNDFLANMSHEIRTPMHGMLSACTLLLDMNLTEDQRDTANIISESGQVLLQVINGILDYSKLASGNFSVNTDMVGVASIITSVVRNVQMTLLPGVYIKLVLAPELPRSAQGDPLRFRQIFQNIIDNAVKFTDKGSVQVAASVTDEDATSYTILTEVTDSGIGVAEEDVQNLFKPFTQLEKPTKKRYQGTGLGLSIAKSLAELLGGQMGYRPKPERNGSIFWFTVKLKKIANLDPTDALGFQQKQQTEKTQQEAEKEKMLRRLKEVAPQKRILAAEDNAVNQKVLSRVLNSLGFRNTTIVSNGAEAVETLGASPNAYDLVLMDISMPVMDGFEATKKIRTLKRYIPIIAMTAYALRGDSETCLEKGMDDYISKPVNMNKLLQKLLIWLDSPEWSNTATNGPS</sequence>
<evidence type="ECO:0000259" key="8">
    <source>
        <dbReference type="PROSITE" id="PS50113"/>
    </source>
</evidence>
<evidence type="ECO:0008006" key="11">
    <source>
        <dbReference type="Google" id="ProtNLM"/>
    </source>
</evidence>
<reference evidence="9 10" key="1">
    <citation type="submission" date="2017-02" db="EMBL/GenBank/DDBJ databases">
        <title>Genomes of Trichoderma spp. with biocontrol activity.</title>
        <authorList>
            <person name="Gardiner D."/>
            <person name="Kazan K."/>
            <person name="Vos C."/>
            <person name="Harvey P."/>
        </authorList>
    </citation>
    <scope>NUCLEOTIDE SEQUENCE [LARGE SCALE GENOMIC DNA]</scope>
    <source>
        <strain evidence="9 10">Tr1</strain>
    </source>
</reference>
<evidence type="ECO:0000256" key="4">
    <source>
        <dbReference type="SAM" id="MobiDB-lite"/>
    </source>
</evidence>
<dbReference type="InterPro" id="IPR003594">
    <property type="entry name" value="HATPase_dom"/>
</dbReference>
<dbReference type="SMART" id="SM00387">
    <property type="entry name" value="HATPase_c"/>
    <property type="match status" value="1"/>
</dbReference>
<keyword evidence="1 3" id="KW-0597">Phosphoprotein</keyword>
<organism evidence="9 10">
    <name type="scientific">Trichoderma harzianum</name>
    <name type="common">Hypocrea lixii</name>
    <dbReference type="NCBI Taxonomy" id="5544"/>
    <lineage>
        <taxon>Eukaryota</taxon>
        <taxon>Fungi</taxon>
        <taxon>Dikarya</taxon>
        <taxon>Ascomycota</taxon>
        <taxon>Pezizomycotina</taxon>
        <taxon>Sordariomycetes</taxon>
        <taxon>Hypocreomycetidae</taxon>
        <taxon>Hypocreales</taxon>
        <taxon>Hypocreaceae</taxon>
        <taxon>Trichoderma</taxon>
    </lineage>
</organism>
<dbReference type="InterPro" id="IPR011006">
    <property type="entry name" value="CheY-like_superfamily"/>
</dbReference>
<dbReference type="NCBIfam" id="TIGR00229">
    <property type="entry name" value="sensory_box"/>
    <property type="match status" value="1"/>
</dbReference>
<evidence type="ECO:0000259" key="7">
    <source>
        <dbReference type="PROSITE" id="PS50112"/>
    </source>
</evidence>
<dbReference type="CDD" id="cd00082">
    <property type="entry name" value="HisKA"/>
    <property type="match status" value="1"/>
</dbReference>
<dbReference type="InterPro" id="IPR036890">
    <property type="entry name" value="HATPase_C_sf"/>
</dbReference>
<evidence type="ECO:0000313" key="10">
    <source>
        <dbReference type="Proteomes" id="UP000236290"/>
    </source>
</evidence>
<evidence type="ECO:0000313" key="9">
    <source>
        <dbReference type="EMBL" id="PNP50665.1"/>
    </source>
</evidence>
<feature type="modified residue" description="4-aspartylphosphate" evidence="3">
    <location>
        <position position="671"/>
    </location>
</feature>
<dbReference type="PANTHER" id="PTHR45339">
    <property type="entry name" value="HYBRID SIGNAL TRANSDUCTION HISTIDINE KINASE J"/>
    <property type="match status" value="1"/>
</dbReference>
<dbReference type="InterPro" id="IPR000014">
    <property type="entry name" value="PAS"/>
</dbReference>
<feature type="domain" description="PAS" evidence="7">
    <location>
        <begin position="215"/>
        <end position="271"/>
    </location>
</feature>
<evidence type="ECO:0000259" key="6">
    <source>
        <dbReference type="PROSITE" id="PS50110"/>
    </source>
</evidence>
<dbReference type="SUPFAM" id="SSF55785">
    <property type="entry name" value="PYP-like sensor domain (PAS domain)"/>
    <property type="match status" value="1"/>
</dbReference>
<feature type="domain" description="Histidine kinase" evidence="5">
    <location>
        <begin position="356"/>
        <end position="577"/>
    </location>
</feature>
<dbReference type="EMBL" id="MTYI01000149">
    <property type="protein sequence ID" value="PNP50665.1"/>
    <property type="molecule type" value="Genomic_DNA"/>
</dbReference>
<dbReference type="AlphaFoldDB" id="A0A2K0TYT0"/>
<dbReference type="Gene3D" id="1.10.287.130">
    <property type="match status" value="1"/>
</dbReference>
<dbReference type="SUPFAM" id="SSF55874">
    <property type="entry name" value="ATPase domain of HSP90 chaperone/DNA topoisomerase II/histidine kinase"/>
    <property type="match status" value="1"/>
</dbReference>
<dbReference type="CDD" id="cd17546">
    <property type="entry name" value="REC_hyHK_CKI1_RcsC-like"/>
    <property type="match status" value="1"/>
</dbReference>
<dbReference type="Pfam" id="PF13426">
    <property type="entry name" value="PAS_9"/>
    <property type="match status" value="1"/>
</dbReference>
<feature type="region of interest" description="Disordered" evidence="4">
    <location>
        <begin position="1"/>
        <end position="86"/>
    </location>
</feature>
<accession>A0A2K0TYT0</accession>
<dbReference type="InterPro" id="IPR001789">
    <property type="entry name" value="Sig_transdc_resp-reg_receiver"/>
</dbReference>
<dbReference type="SUPFAM" id="SSF47384">
    <property type="entry name" value="Homodimeric domain of signal transducing histidine kinase"/>
    <property type="match status" value="1"/>
</dbReference>
<dbReference type="PRINTS" id="PR00344">
    <property type="entry name" value="BCTRLSENSOR"/>
</dbReference>
<evidence type="ECO:0000256" key="1">
    <source>
        <dbReference type="ARBA" id="ARBA00022553"/>
    </source>
</evidence>
<dbReference type="Pfam" id="PF00072">
    <property type="entry name" value="Response_reg"/>
    <property type="match status" value="1"/>
</dbReference>